<comment type="pathway">
    <text evidence="1">Amino-acid biosynthesis; L-histidine biosynthesis; L-histidine from 5-phospho-alpha-D-ribose 1-diphosphate: step 5/9.</text>
</comment>
<keyword evidence="7" id="KW-0456">Lyase</keyword>
<sequence>MSDHVDWLRACYVEGRLIASGRKQPRTGGIVIAIGTRAEHGGPAARGYAGVMSIALIDYGAGNLHSVENALRAAGATDLAVTADADVVAKADRIVLPGVGAFGACASALRAVPGMVEALDRRVRAEGAPFLGVCVGMQLMADVGEEMGEHRGLGWMRGRVRRLEPGTMDAKVPHMGWNDVVPTGDNPLVPAGEAYFLHSYAYEGEDVIATSDHAGPITAAIARDTMLGLQFHPEKSQRYGLAMLERFLAWRP</sequence>
<gene>
    <name evidence="11" type="ORF">WR25_21715</name>
</gene>
<dbReference type="GO" id="GO:0000107">
    <property type="term" value="F:imidazoleglycerol-phosphate synthase activity"/>
    <property type="evidence" value="ECO:0007669"/>
    <property type="project" value="TreeGrafter"/>
</dbReference>
<dbReference type="EMBL" id="LIAE01009150">
    <property type="protein sequence ID" value="PAV70975.1"/>
    <property type="molecule type" value="Genomic_DNA"/>
</dbReference>
<dbReference type="NCBIfam" id="TIGR01855">
    <property type="entry name" value="IMP_synth_hisH"/>
    <property type="match status" value="1"/>
</dbReference>
<evidence type="ECO:0000313" key="11">
    <source>
        <dbReference type="EMBL" id="PAV70975.1"/>
    </source>
</evidence>
<dbReference type="InterPro" id="IPR010139">
    <property type="entry name" value="Imidazole-glycPsynth_HisH"/>
</dbReference>
<evidence type="ECO:0000256" key="1">
    <source>
        <dbReference type="ARBA" id="ARBA00005091"/>
    </source>
</evidence>
<evidence type="ECO:0000256" key="7">
    <source>
        <dbReference type="ARBA" id="ARBA00023239"/>
    </source>
</evidence>
<protein>
    <recommendedName>
        <fullName evidence="10">Glutamine amidotransferase domain-containing protein</fullName>
    </recommendedName>
</protein>
<evidence type="ECO:0000256" key="9">
    <source>
        <dbReference type="ARBA" id="ARBA00049534"/>
    </source>
</evidence>
<keyword evidence="4" id="KW-0378">Hydrolase</keyword>
<dbReference type="InterPro" id="IPR017926">
    <property type="entry name" value="GATASE"/>
</dbReference>
<dbReference type="InterPro" id="IPR029062">
    <property type="entry name" value="Class_I_gatase-like"/>
</dbReference>
<name>A0A2A2KAL9_9BILA</name>
<dbReference type="GO" id="GO:0016829">
    <property type="term" value="F:lyase activity"/>
    <property type="evidence" value="ECO:0007669"/>
    <property type="project" value="UniProtKB-KW"/>
</dbReference>
<comment type="catalytic activity">
    <reaction evidence="8">
        <text>5-[(5-phospho-1-deoxy-D-ribulos-1-ylimino)methylamino]-1-(5-phospho-beta-D-ribosyl)imidazole-4-carboxamide + L-glutamine = D-erythro-1-(imidazol-4-yl)glycerol 3-phosphate + 5-amino-1-(5-phospho-beta-D-ribosyl)imidazole-4-carboxamide + L-glutamate + H(+)</text>
        <dbReference type="Rhea" id="RHEA:24793"/>
        <dbReference type="ChEBI" id="CHEBI:15378"/>
        <dbReference type="ChEBI" id="CHEBI:29985"/>
        <dbReference type="ChEBI" id="CHEBI:58278"/>
        <dbReference type="ChEBI" id="CHEBI:58359"/>
        <dbReference type="ChEBI" id="CHEBI:58475"/>
        <dbReference type="ChEBI" id="CHEBI:58525"/>
        <dbReference type="EC" id="4.3.2.10"/>
    </reaction>
</comment>
<comment type="catalytic activity">
    <reaction evidence="9">
        <text>L-glutamine + H2O = L-glutamate + NH4(+)</text>
        <dbReference type="Rhea" id="RHEA:15889"/>
        <dbReference type="ChEBI" id="CHEBI:15377"/>
        <dbReference type="ChEBI" id="CHEBI:28938"/>
        <dbReference type="ChEBI" id="CHEBI:29985"/>
        <dbReference type="ChEBI" id="CHEBI:58359"/>
        <dbReference type="EC" id="3.5.1.2"/>
    </reaction>
</comment>
<evidence type="ECO:0000256" key="3">
    <source>
        <dbReference type="ARBA" id="ARBA00022605"/>
    </source>
</evidence>
<organism evidence="11 12">
    <name type="scientific">Diploscapter pachys</name>
    <dbReference type="NCBI Taxonomy" id="2018661"/>
    <lineage>
        <taxon>Eukaryota</taxon>
        <taxon>Metazoa</taxon>
        <taxon>Ecdysozoa</taxon>
        <taxon>Nematoda</taxon>
        <taxon>Chromadorea</taxon>
        <taxon>Rhabditida</taxon>
        <taxon>Rhabditina</taxon>
        <taxon>Rhabditomorpha</taxon>
        <taxon>Rhabditoidea</taxon>
        <taxon>Rhabditidae</taxon>
        <taxon>Diploscapter</taxon>
    </lineage>
</organism>
<dbReference type="STRING" id="2018661.A0A2A2KAL9"/>
<evidence type="ECO:0000256" key="2">
    <source>
        <dbReference type="ARBA" id="ARBA00011152"/>
    </source>
</evidence>
<comment type="caution">
    <text evidence="11">The sequence shown here is derived from an EMBL/GenBank/DDBJ whole genome shotgun (WGS) entry which is preliminary data.</text>
</comment>
<dbReference type="Gene3D" id="3.40.50.880">
    <property type="match status" value="1"/>
</dbReference>
<evidence type="ECO:0000259" key="10">
    <source>
        <dbReference type="Pfam" id="PF00117"/>
    </source>
</evidence>
<dbReference type="AlphaFoldDB" id="A0A2A2KAL9"/>
<dbReference type="PANTHER" id="PTHR42701">
    <property type="entry name" value="IMIDAZOLE GLYCEROL PHOSPHATE SYNTHASE SUBUNIT HISH"/>
    <property type="match status" value="1"/>
</dbReference>
<comment type="subunit">
    <text evidence="2">Heterodimer of HisH and HisF.</text>
</comment>
<reference evidence="11 12" key="1">
    <citation type="journal article" date="2017" name="Curr. Biol.">
        <title>Genome architecture and evolution of a unichromosomal asexual nematode.</title>
        <authorList>
            <person name="Fradin H."/>
            <person name="Zegar C."/>
            <person name="Gutwein M."/>
            <person name="Lucas J."/>
            <person name="Kovtun M."/>
            <person name="Corcoran D."/>
            <person name="Baugh L.R."/>
            <person name="Kiontke K."/>
            <person name="Gunsalus K."/>
            <person name="Fitch D.H."/>
            <person name="Piano F."/>
        </authorList>
    </citation>
    <scope>NUCLEOTIDE SEQUENCE [LARGE SCALE GENOMIC DNA]</scope>
    <source>
        <strain evidence="11">PF1309</strain>
    </source>
</reference>
<dbReference type="Proteomes" id="UP000218231">
    <property type="component" value="Unassembled WGS sequence"/>
</dbReference>
<dbReference type="PROSITE" id="PS51273">
    <property type="entry name" value="GATASE_TYPE_1"/>
    <property type="match status" value="1"/>
</dbReference>
<dbReference type="HAMAP" id="MF_00278">
    <property type="entry name" value="HisH"/>
    <property type="match status" value="1"/>
</dbReference>
<dbReference type="OrthoDB" id="1703565at2759"/>
<dbReference type="GO" id="GO:0000105">
    <property type="term" value="P:L-histidine biosynthetic process"/>
    <property type="evidence" value="ECO:0007669"/>
    <property type="project" value="UniProtKB-UniPathway"/>
</dbReference>
<keyword evidence="3" id="KW-0028">Amino-acid biosynthesis</keyword>
<dbReference type="CDD" id="cd01748">
    <property type="entry name" value="GATase1_IGP_Synthase"/>
    <property type="match status" value="1"/>
</dbReference>
<evidence type="ECO:0000256" key="5">
    <source>
        <dbReference type="ARBA" id="ARBA00022962"/>
    </source>
</evidence>
<keyword evidence="6" id="KW-0368">Histidine biosynthesis</keyword>
<keyword evidence="12" id="KW-1185">Reference proteome</keyword>
<evidence type="ECO:0000313" key="12">
    <source>
        <dbReference type="Proteomes" id="UP000218231"/>
    </source>
</evidence>
<proteinExistence type="inferred from homology"/>
<accession>A0A2A2KAL9</accession>
<dbReference type="SUPFAM" id="SSF52317">
    <property type="entry name" value="Class I glutamine amidotransferase-like"/>
    <property type="match status" value="1"/>
</dbReference>
<evidence type="ECO:0000256" key="6">
    <source>
        <dbReference type="ARBA" id="ARBA00023102"/>
    </source>
</evidence>
<evidence type="ECO:0000256" key="8">
    <source>
        <dbReference type="ARBA" id="ARBA00047838"/>
    </source>
</evidence>
<feature type="domain" description="Glutamine amidotransferase" evidence="10">
    <location>
        <begin position="56"/>
        <end position="248"/>
    </location>
</feature>
<dbReference type="UniPathway" id="UPA00031">
    <property type="reaction ID" value="UER00010"/>
</dbReference>
<dbReference type="Pfam" id="PF00117">
    <property type="entry name" value="GATase"/>
    <property type="match status" value="1"/>
</dbReference>
<keyword evidence="5" id="KW-0315">Glutamine amidotransferase</keyword>
<evidence type="ECO:0000256" key="4">
    <source>
        <dbReference type="ARBA" id="ARBA00022801"/>
    </source>
</evidence>
<dbReference type="GO" id="GO:0004359">
    <property type="term" value="F:glutaminase activity"/>
    <property type="evidence" value="ECO:0007669"/>
    <property type="project" value="UniProtKB-EC"/>
</dbReference>
<dbReference type="PANTHER" id="PTHR42701:SF1">
    <property type="entry name" value="IMIDAZOLE GLYCEROL PHOSPHATE SYNTHASE SUBUNIT HISH"/>
    <property type="match status" value="1"/>
</dbReference>